<dbReference type="EMBL" id="LXJZ01000209">
    <property type="protein sequence ID" value="OAJ54054.1"/>
    <property type="molecule type" value="Genomic_DNA"/>
</dbReference>
<dbReference type="AlphaFoldDB" id="A0A1A9NHM9"/>
<dbReference type="Proteomes" id="UP000077961">
    <property type="component" value="Unassembled WGS sequence"/>
</dbReference>
<proteinExistence type="predicted"/>
<dbReference type="STRING" id="1462993.A6V36_10485"/>
<dbReference type="Gene3D" id="3.40.50.720">
    <property type="entry name" value="NAD(P)-binding Rossmann-like Domain"/>
    <property type="match status" value="1"/>
</dbReference>
<dbReference type="PANTHER" id="PTHR43431:SF7">
    <property type="entry name" value="OXIDOREDUCTASE, SHORT CHAIN DEHYDROGENASE_REDUCTASE FAMILY (AFU_ORTHOLOGUE AFUA_5G14000)"/>
    <property type="match status" value="1"/>
</dbReference>
<evidence type="ECO:0000313" key="1">
    <source>
        <dbReference type="EMBL" id="OAJ54054.1"/>
    </source>
</evidence>
<name>A0A1A9NHM9_9BURK</name>
<protein>
    <submittedName>
        <fullName evidence="2">Oxidoreductase</fullName>
    </submittedName>
</protein>
<evidence type="ECO:0000313" key="2">
    <source>
        <dbReference type="EMBL" id="OAJ65900.1"/>
    </source>
</evidence>
<dbReference type="OrthoDB" id="5513072at2"/>
<dbReference type="EMBL" id="LXKA01000011">
    <property type="protein sequence ID" value="OAJ65900.1"/>
    <property type="molecule type" value="Genomic_DNA"/>
</dbReference>
<comment type="caution">
    <text evidence="2">The sequence shown here is derived from an EMBL/GenBank/DDBJ whole genome shotgun (WGS) entry which is preliminary data.</text>
</comment>
<accession>A0A1A9NHM9</accession>
<sequence>MMSRTETALIVGAGKGLSASLARLFTAEGMQVALAARDTGKLKDLVDETGAIAFSCDAGRPHDVEALFDGVEDSLGTPDLVVYNASGRYRAAVEDIDAEKLEEAIKVTAVGGFLVAQAAAVRMLARGDGTILLTGATASVKGLPGSTPFAMGKFALRGMAQSMARELAPRNIHVAHFVIDGGIGSTWAQPDDGSTDDKWLDPDAIAREYLHIHRQHRSAWTWEVELRPWVEKF</sequence>
<dbReference type="Proteomes" id="UP000078116">
    <property type="component" value="Unassembled WGS sequence"/>
</dbReference>
<dbReference type="InterPro" id="IPR002347">
    <property type="entry name" value="SDR_fam"/>
</dbReference>
<reference evidence="3 4" key="1">
    <citation type="submission" date="2016-04" db="EMBL/GenBank/DDBJ databases">
        <title>Reclassification of Paraburkholderia panaciterrae (Farh et al. 2015) Dobritsa &amp; Samadpour 2016 as a later homotypic synonym of Paraburkholderia ginsengiterrae (Farh et al. 2015) Dobritsa &amp; Samadpour 2016.</title>
        <authorList>
            <person name="Dobritsa A.P."/>
            <person name="Kutumbaka K."/>
            <person name="Samadpour M."/>
        </authorList>
    </citation>
    <scope>NUCLEOTIDE SEQUENCE [LARGE SCALE GENOMIC DNA]</scope>
    <source>
        <strain evidence="2 4">DCY85</strain>
        <strain evidence="1 3">DCY85-1</strain>
    </source>
</reference>
<keyword evidence="3" id="KW-1185">Reference proteome</keyword>
<gene>
    <name evidence="1" type="ORF">A6V36_10485</name>
    <name evidence="2" type="ORF">A6V37_12355</name>
</gene>
<organism evidence="2 4">
    <name type="scientific">Paraburkholderia ginsengiterrae</name>
    <dbReference type="NCBI Taxonomy" id="1462993"/>
    <lineage>
        <taxon>Bacteria</taxon>
        <taxon>Pseudomonadati</taxon>
        <taxon>Pseudomonadota</taxon>
        <taxon>Betaproteobacteria</taxon>
        <taxon>Burkholderiales</taxon>
        <taxon>Burkholderiaceae</taxon>
        <taxon>Paraburkholderia</taxon>
    </lineage>
</organism>
<dbReference type="PRINTS" id="PR00081">
    <property type="entry name" value="GDHRDH"/>
</dbReference>
<dbReference type="InterPro" id="IPR036291">
    <property type="entry name" value="NAD(P)-bd_dom_sf"/>
</dbReference>
<dbReference type="SUPFAM" id="SSF51735">
    <property type="entry name" value="NAD(P)-binding Rossmann-fold domains"/>
    <property type="match status" value="1"/>
</dbReference>
<evidence type="ECO:0000313" key="3">
    <source>
        <dbReference type="Proteomes" id="UP000077961"/>
    </source>
</evidence>
<dbReference type="Pfam" id="PF00106">
    <property type="entry name" value="adh_short"/>
    <property type="match status" value="1"/>
</dbReference>
<evidence type="ECO:0000313" key="4">
    <source>
        <dbReference type="Proteomes" id="UP000078116"/>
    </source>
</evidence>
<dbReference type="PANTHER" id="PTHR43431">
    <property type="entry name" value="OXIDOREDUCTASE, SHORT CHAIN DEHYDROGENASE/REDUCTASE FAMILY (AFU_ORTHOLOGUE AFUA_5G14000)"/>
    <property type="match status" value="1"/>
</dbReference>